<dbReference type="SUPFAM" id="SSF47336">
    <property type="entry name" value="ACP-like"/>
    <property type="match status" value="1"/>
</dbReference>
<dbReference type="OrthoDB" id="9803943at2"/>
<accession>A0A2S9SNR7</accession>
<dbReference type="Proteomes" id="UP000238649">
    <property type="component" value="Unassembled WGS sequence"/>
</dbReference>
<gene>
    <name evidence="2" type="ORF">CJ671_09360</name>
</gene>
<dbReference type="InterPro" id="IPR009081">
    <property type="entry name" value="PP-bd_ACP"/>
</dbReference>
<dbReference type="Gene3D" id="1.10.1200.10">
    <property type="entry name" value="ACP-like"/>
    <property type="match status" value="1"/>
</dbReference>
<reference evidence="2 3" key="1">
    <citation type="submission" date="2017-09" db="EMBL/GenBank/DDBJ databases">
        <title>Reassesment of A. cryaerophilus.</title>
        <authorList>
            <person name="Perez-Cataluna A."/>
            <person name="Collado L."/>
            <person name="Salgado O."/>
            <person name="Lefinanco V."/>
            <person name="Figueras M.J."/>
        </authorList>
    </citation>
    <scope>NUCLEOTIDE SEQUENCE [LARGE SCALE GENOMIC DNA]</scope>
    <source>
        <strain evidence="2 3">LMG 9871</strain>
    </source>
</reference>
<sequence>MSDLKYELKKLIIEECEKDCKIEDIKDDEPLFGPDSVLELDSMDALQISMAIHKKYGLKTTDSKELRKIMESINTMEEYLKNNA</sequence>
<dbReference type="PROSITE" id="PS50075">
    <property type="entry name" value="CARRIER"/>
    <property type="match status" value="1"/>
</dbReference>
<dbReference type="Pfam" id="PF00550">
    <property type="entry name" value="PP-binding"/>
    <property type="match status" value="1"/>
</dbReference>
<name>A0A2S9SNR7_9BACT</name>
<proteinExistence type="predicted"/>
<evidence type="ECO:0000313" key="3">
    <source>
        <dbReference type="Proteomes" id="UP000238649"/>
    </source>
</evidence>
<comment type="caution">
    <text evidence="2">The sequence shown here is derived from an EMBL/GenBank/DDBJ whole genome shotgun (WGS) entry which is preliminary data.</text>
</comment>
<evidence type="ECO:0000259" key="1">
    <source>
        <dbReference type="PROSITE" id="PS50075"/>
    </source>
</evidence>
<protein>
    <submittedName>
        <fullName evidence="2">Acyl carrier protein</fullName>
    </submittedName>
</protein>
<feature type="domain" description="Carrier" evidence="1">
    <location>
        <begin position="3"/>
        <end position="84"/>
    </location>
</feature>
<dbReference type="EMBL" id="NXGH01000032">
    <property type="protein sequence ID" value="PRM88241.1"/>
    <property type="molecule type" value="Genomic_DNA"/>
</dbReference>
<dbReference type="AlphaFoldDB" id="A0A2S9SNR7"/>
<evidence type="ECO:0000313" key="2">
    <source>
        <dbReference type="EMBL" id="PRM88241.1"/>
    </source>
</evidence>
<dbReference type="InterPro" id="IPR036736">
    <property type="entry name" value="ACP-like_sf"/>
</dbReference>
<organism evidence="2 3">
    <name type="scientific">Aliarcobacter cryaerophilus</name>
    <dbReference type="NCBI Taxonomy" id="28198"/>
    <lineage>
        <taxon>Bacteria</taxon>
        <taxon>Pseudomonadati</taxon>
        <taxon>Campylobacterota</taxon>
        <taxon>Epsilonproteobacteria</taxon>
        <taxon>Campylobacterales</taxon>
        <taxon>Arcobacteraceae</taxon>
        <taxon>Aliarcobacter</taxon>
    </lineage>
</organism>
<dbReference type="RefSeq" id="WP_105912444.1">
    <property type="nucleotide sequence ID" value="NZ_NXGH01000032.1"/>
</dbReference>